<dbReference type="CDD" id="cd06530">
    <property type="entry name" value="S26_SPase_I"/>
    <property type="match status" value="1"/>
</dbReference>
<dbReference type="EC" id="3.4.21.89" evidence="3"/>
<dbReference type="PANTHER" id="PTHR43390:SF1">
    <property type="entry name" value="CHLOROPLAST PROCESSING PEPTIDASE"/>
    <property type="match status" value="1"/>
</dbReference>
<dbReference type="SUPFAM" id="SSF51306">
    <property type="entry name" value="LexA/Signal peptidase"/>
    <property type="match status" value="1"/>
</dbReference>
<keyword evidence="3" id="KW-0812">Transmembrane</keyword>
<dbReference type="RefSeq" id="WP_209557776.1">
    <property type="nucleotide sequence ID" value="NZ_JAEDXU010000006.1"/>
</dbReference>
<keyword evidence="3" id="KW-0472">Membrane</keyword>
<accession>A0ABS4CK43</accession>
<comment type="catalytic activity">
    <reaction evidence="3">
        <text>Cleavage of hydrophobic, N-terminal signal or leader sequences from secreted and periplasmic proteins.</text>
        <dbReference type="EC" id="3.4.21.89"/>
    </reaction>
</comment>
<comment type="caution">
    <text evidence="6">The sequence shown here is derived from an EMBL/GenBank/DDBJ whole genome shotgun (WGS) entry which is preliminary data.</text>
</comment>
<sequence length="288" mass="33364">MTKKKSTNTKPRRKKTQQKPLTESRRPRSKTKEQKTKTNQIARKKRKRTVDRDKAGNQVERIKKKKKRKSLKTKPQKSSFLEKTGFATRKFGSKKVKKKSLYSKKRQKKRRSSGKSIRDFLIITVVTALLFITVSFFFIGITKVQGYSMMPTMKNGDTVLVQKSKKVKRMDIVLFQRGKVQQIRRVIGLPGERISYSDDVLYVDGNVIDEKFIINEINEAQKNGGQYTEDFQLQDISEEQFIPENCYLVLGDNREYGSDSREYGLITSEQIIGVVKAQLLPLNDFSSF</sequence>
<dbReference type="GO" id="GO:0009003">
    <property type="term" value="F:signal peptidase activity"/>
    <property type="evidence" value="ECO:0007669"/>
    <property type="project" value="UniProtKB-EC"/>
</dbReference>
<evidence type="ECO:0000313" key="6">
    <source>
        <dbReference type="EMBL" id="MBP1046983.1"/>
    </source>
</evidence>
<dbReference type="InterPro" id="IPR000223">
    <property type="entry name" value="Pept_S26A_signal_pept_1"/>
</dbReference>
<comment type="similarity">
    <text evidence="2 3">Belongs to the peptidase S26 family.</text>
</comment>
<reference evidence="6 7" key="1">
    <citation type="submission" date="2020-12" db="EMBL/GenBank/DDBJ databases">
        <title>Vagococcus allomyrinae sp. nov. and Enterococcus lavae sp. nov., isolated from the larvae of Allomyrina dichotoma.</title>
        <authorList>
            <person name="Lee S.D."/>
        </authorList>
    </citation>
    <scope>NUCLEOTIDE SEQUENCE [LARGE SCALE GENOMIC DNA]</scope>
    <source>
        <strain evidence="6 7">BWM-S5</strain>
    </source>
</reference>
<proteinExistence type="inferred from homology"/>
<feature type="transmembrane region" description="Helical" evidence="3">
    <location>
        <begin position="120"/>
        <end position="141"/>
    </location>
</feature>
<dbReference type="Pfam" id="PF10502">
    <property type="entry name" value="Peptidase_S26"/>
    <property type="match status" value="1"/>
</dbReference>
<name>A0ABS4CK43_9ENTE</name>
<protein>
    <recommendedName>
        <fullName evidence="3">Signal peptidase I</fullName>
        <ecNumber evidence="3">3.4.21.89</ecNumber>
    </recommendedName>
</protein>
<keyword evidence="7" id="KW-1185">Reference proteome</keyword>
<evidence type="ECO:0000256" key="3">
    <source>
        <dbReference type="RuleBase" id="RU362042"/>
    </source>
</evidence>
<dbReference type="Proteomes" id="UP000673375">
    <property type="component" value="Unassembled WGS sequence"/>
</dbReference>
<evidence type="ECO:0000256" key="2">
    <source>
        <dbReference type="ARBA" id="ARBA00009370"/>
    </source>
</evidence>
<comment type="subcellular location">
    <subcellularLocation>
        <location evidence="1">Cell membrane</location>
        <topology evidence="1">Single-pass type II membrane protein</topology>
    </subcellularLocation>
    <subcellularLocation>
        <location evidence="3">Membrane</location>
        <topology evidence="3">Single-pass type II membrane protein</topology>
    </subcellularLocation>
</comment>
<organism evidence="6 7">
    <name type="scientific">Enterococcus larvae</name>
    <dbReference type="NCBI Taxonomy" id="2794352"/>
    <lineage>
        <taxon>Bacteria</taxon>
        <taxon>Bacillati</taxon>
        <taxon>Bacillota</taxon>
        <taxon>Bacilli</taxon>
        <taxon>Lactobacillales</taxon>
        <taxon>Enterococcaceae</taxon>
        <taxon>Enterococcus</taxon>
    </lineage>
</organism>
<feature type="domain" description="Peptidase S26" evidence="5">
    <location>
        <begin position="119"/>
        <end position="277"/>
    </location>
</feature>
<feature type="compositionally biased region" description="Basic and acidic residues" evidence="4">
    <location>
        <begin position="22"/>
        <end position="36"/>
    </location>
</feature>
<keyword evidence="3" id="KW-0645">Protease</keyword>
<keyword evidence="3" id="KW-1133">Transmembrane helix</keyword>
<feature type="compositionally biased region" description="Basic residues" evidence="4">
    <location>
        <begin position="1"/>
        <end position="17"/>
    </location>
</feature>
<dbReference type="EMBL" id="JAEDXU010000006">
    <property type="protein sequence ID" value="MBP1046983.1"/>
    <property type="molecule type" value="Genomic_DNA"/>
</dbReference>
<evidence type="ECO:0000259" key="5">
    <source>
        <dbReference type="Pfam" id="PF10502"/>
    </source>
</evidence>
<gene>
    <name evidence="6" type="primary">lepB</name>
    <name evidence="6" type="ORF">I6N96_11950</name>
</gene>
<evidence type="ECO:0000256" key="1">
    <source>
        <dbReference type="ARBA" id="ARBA00004401"/>
    </source>
</evidence>
<dbReference type="InterPro" id="IPR019533">
    <property type="entry name" value="Peptidase_S26"/>
</dbReference>
<dbReference type="PRINTS" id="PR00727">
    <property type="entry name" value="LEADERPTASE"/>
</dbReference>
<keyword evidence="3 6" id="KW-0378">Hydrolase</keyword>
<dbReference type="NCBIfam" id="TIGR02227">
    <property type="entry name" value="sigpep_I_bact"/>
    <property type="match status" value="1"/>
</dbReference>
<evidence type="ECO:0000313" key="7">
    <source>
        <dbReference type="Proteomes" id="UP000673375"/>
    </source>
</evidence>
<dbReference type="InterPro" id="IPR036286">
    <property type="entry name" value="LexA/Signal_pep-like_sf"/>
</dbReference>
<dbReference type="Gene3D" id="2.10.109.10">
    <property type="entry name" value="Umud Fragment, subunit A"/>
    <property type="match status" value="1"/>
</dbReference>
<feature type="compositionally biased region" description="Basic residues" evidence="4">
    <location>
        <begin position="62"/>
        <end position="75"/>
    </location>
</feature>
<dbReference type="PANTHER" id="PTHR43390">
    <property type="entry name" value="SIGNAL PEPTIDASE I"/>
    <property type="match status" value="1"/>
</dbReference>
<evidence type="ECO:0000256" key="4">
    <source>
        <dbReference type="SAM" id="MobiDB-lite"/>
    </source>
</evidence>
<feature type="region of interest" description="Disordered" evidence="4">
    <location>
        <begin position="1"/>
        <end position="84"/>
    </location>
</feature>